<evidence type="ECO:0000256" key="2">
    <source>
        <dbReference type="ARBA" id="ARBA00023015"/>
    </source>
</evidence>
<reference evidence="7 8" key="1">
    <citation type="submission" date="2019-09" db="EMBL/GenBank/DDBJ databases">
        <title>Genome sequence of Rhodovastum atsumiense, a diverse member of the Acetobacteraceae family of non-sulfur purple photosynthetic bacteria.</title>
        <authorList>
            <person name="Meyer T."/>
            <person name="Kyndt J."/>
        </authorList>
    </citation>
    <scope>NUCLEOTIDE SEQUENCE [LARGE SCALE GENOMIC DNA]</scope>
    <source>
        <strain evidence="7 8">DSM 21279</strain>
    </source>
</reference>
<feature type="transmembrane region" description="Helical" evidence="5">
    <location>
        <begin position="265"/>
        <end position="284"/>
    </location>
</feature>
<organism evidence="7 8">
    <name type="scientific">Rhodovastum atsumiense</name>
    <dbReference type="NCBI Taxonomy" id="504468"/>
    <lineage>
        <taxon>Bacteria</taxon>
        <taxon>Pseudomonadati</taxon>
        <taxon>Pseudomonadota</taxon>
        <taxon>Alphaproteobacteria</taxon>
        <taxon>Acetobacterales</taxon>
        <taxon>Acetobacteraceae</taxon>
        <taxon>Rhodovastum</taxon>
    </lineage>
</organism>
<keyword evidence="3" id="KW-0238">DNA-binding</keyword>
<dbReference type="Gene3D" id="1.10.10.10">
    <property type="entry name" value="Winged helix-like DNA-binding domain superfamily/Winged helix DNA-binding domain"/>
    <property type="match status" value="1"/>
</dbReference>
<keyword evidence="8" id="KW-1185">Reference proteome</keyword>
<keyword evidence="5" id="KW-0472">Membrane</keyword>
<dbReference type="Gene3D" id="3.40.190.290">
    <property type="match status" value="1"/>
</dbReference>
<comment type="caution">
    <text evidence="7">The sequence shown here is derived from an EMBL/GenBank/DDBJ whole genome shotgun (WGS) entry which is preliminary data.</text>
</comment>
<dbReference type="SUPFAM" id="SSF46785">
    <property type="entry name" value="Winged helix' DNA-binding domain"/>
    <property type="match status" value="1"/>
</dbReference>
<dbReference type="CDD" id="cd08422">
    <property type="entry name" value="PBP2_CrgA_like"/>
    <property type="match status" value="1"/>
</dbReference>
<dbReference type="FunFam" id="1.10.10.10:FF:000001">
    <property type="entry name" value="LysR family transcriptional regulator"/>
    <property type="match status" value="1"/>
</dbReference>
<dbReference type="InterPro" id="IPR036390">
    <property type="entry name" value="WH_DNA-bd_sf"/>
</dbReference>
<evidence type="ECO:0000256" key="1">
    <source>
        <dbReference type="ARBA" id="ARBA00009437"/>
    </source>
</evidence>
<dbReference type="AlphaFoldDB" id="A0A5M6IK27"/>
<dbReference type="Proteomes" id="UP000325255">
    <property type="component" value="Unassembled WGS sequence"/>
</dbReference>
<dbReference type="PANTHER" id="PTHR30537">
    <property type="entry name" value="HTH-TYPE TRANSCRIPTIONAL REGULATOR"/>
    <property type="match status" value="1"/>
</dbReference>
<evidence type="ECO:0000256" key="4">
    <source>
        <dbReference type="ARBA" id="ARBA00023163"/>
    </source>
</evidence>
<keyword evidence="5" id="KW-1133">Transmembrane helix</keyword>
<feature type="domain" description="HTH lysR-type" evidence="6">
    <location>
        <begin position="9"/>
        <end position="66"/>
    </location>
</feature>
<dbReference type="InterPro" id="IPR005119">
    <property type="entry name" value="LysR_subst-bd"/>
</dbReference>
<dbReference type="EMBL" id="VWPK01000097">
    <property type="protein sequence ID" value="KAA5608209.1"/>
    <property type="molecule type" value="Genomic_DNA"/>
</dbReference>
<dbReference type="InterPro" id="IPR058163">
    <property type="entry name" value="LysR-type_TF_proteobact-type"/>
</dbReference>
<evidence type="ECO:0000313" key="8">
    <source>
        <dbReference type="Proteomes" id="UP000325255"/>
    </source>
</evidence>
<gene>
    <name evidence="7" type="ORF">F1189_30175</name>
</gene>
<dbReference type="InterPro" id="IPR000847">
    <property type="entry name" value="LysR_HTH_N"/>
</dbReference>
<keyword evidence="4" id="KW-0804">Transcription</keyword>
<dbReference type="PANTHER" id="PTHR30537:SF5">
    <property type="entry name" value="HTH-TYPE TRANSCRIPTIONAL ACTIVATOR TTDR-RELATED"/>
    <property type="match status" value="1"/>
</dbReference>
<proteinExistence type="inferred from homology"/>
<accession>A0A5M6IK27</accession>
<dbReference type="Pfam" id="PF03466">
    <property type="entry name" value="LysR_substrate"/>
    <property type="match status" value="1"/>
</dbReference>
<protein>
    <submittedName>
        <fullName evidence="7">LysR family transcriptional regulator</fullName>
    </submittedName>
</protein>
<dbReference type="SUPFAM" id="SSF53850">
    <property type="entry name" value="Periplasmic binding protein-like II"/>
    <property type="match status" value="1"/>
</dbReference>
<evidence type="ECO:0000256" key="5">
    <source>
        <dbReference type="SAM" id="Phobius"/>
    </source>
</evidence>
<dbReference type="InterPro" id="IPR036388">
    <property type="entry name" value="WH-like_DNA-bd_sf"/>
</dbReference>
<dbReference type="RefSeq" id="WP_150045580.1">
    <property type="nucleotide sequence ID" value="NZ_OW485601.1"/>
</dbReference>
<sequence>MIDQTGGADRIDLLRTFLRIVEAGTLSAAAQHLGTSQPTVSRRLQLLERMLGVRLLQRSTHGLALTEDGERCLAHTRELLDSWGAMEAELRGAQDRPRGLLRVQAPHAFGQEQLVAPLAEYLRAHPEVSVEWKLHDRSPDFIADGIDCAIRVGWIEDPSVVAIRLAEVPRIVVAAPGLRGDRPPPAEAAELAGLPWLALTTYYRDEVVLSHAGRGEEQRFPIRPRLGTDSLHALRAAALAGLGAAIVSAWIVADDLREGRLEQLVPDWTAAPLPVFLICPAGRFRPAKLRHFIELMRGCMSNVVGMAPARG</sequence>
<dbReference type="Pfam" id="PF00126">
    <property type="entry name" value="HTH_1"/>
    <property type="match status" value="1"/>
</dbReference>
<evidence type="ECO:0000313" key="7">
    <source>
        <dbReference type="EMBL" id="KAA5608209.1"/>
    </source>
</evidence>
<comment type="similarity">
    <text evidence="1">Belongs to the LysR transcriptional regulatory family.</text>
</comment>
<evidence type="ECO:0000259" key="6">
    <source>
        <dbReference type="PROSITE" id="PS50931"/>
    </source>
</evidence>
<keyword evidence="5" id="KW-0812">Transmembrane</keyword>
<evidence type="ECO:0000256" key="3">
    <source>
        <dbReference type="ARBA" id="ARBA00023125"/>
    </source>
</evidence>
<name>A0A5M6IK27_9PROT</name>
<feature type="transmembrane region" description="Helical" evidence="5">
    <location>
        <begin position="233"/>
        <end position="253"/>
    </location>
</feature>
<dbReference type="PRINTS" id="PR00039">
    <property type="entry name" value="HTHLYSR"/>
</dbReference>
<dbReference type="GO" id="GO:0003677">
    <property type="term" value="F:DNA binding"/>
    <property type="evidence" value="ECO:0007669"/>
    <property type="project" value="UniProtKB-KW"/>
</dbReference>
<keyword evidence="2" id="KW-0805">Transcription regulation</keyword>
<dbReference type="PROSITE" id="PS50931">
    <property type="entry name" value="HTH_LYSR"/>
    <property type="match status" value="1"/>
</dbReference>
<dbReference type="GO" id="GO:0003700">
    <property type="term" value="F:DNA-binding transcription factor activity"/>
    <property type="evidence" value="ECO:0007669"/>
    <property type="project" value="InterPro"/>
</dbReference>
<dbReference type="OrthoDB" id="9812435at2"/>